<dbReference type="SMART" id="SM00369">
    <property type="entry name" value="LRR_TYP"/>
    <property type="match status" value="8"/>
</dbReference>
<evidence type="ECO:0000256" key="15">
    <source>
        <dbReference type="ARBA" id="ARBA00022840"/>
    </source>
</evidence>
<dbReference type="PROSITE" id="PS00108">
    <property type="entry name" value="PROTEIN_KINASE_ST"/>
    <property type="match status" value="1"/>
</dbReference>
<evidence type="ECO:0000256" key="10">
    <source>
        <dbReference type="ARBA" id="ARBA00022692"/>
    </source>
</evidence>
<dbReference type="Pfam" id="PF00069">
    <property type="entry name" value="Pkinase"/>
    <property type="match status" value="1"/>
</dbReference>
<dbReference type="InterPro" id="IPR001611">
    <property type="entry name" value="Leu-rich_rpt"/>
</dbReference>
<evidence type="ECO:0000256" key="18">
    <source>
        <dbReference type="ARBA" id="ARBA00023170"/>
    </source>
</evidence>
<dbReference type="PANTHER" id="PTHR48056:SF73">
    <property type="entry name" value="LRR RECEPTOR-LIKE SERINE_THREONINE-PROTEIN KINASE EFR"/>
    <property type="match status" value="1"/>
</dbReference>
<evidence type="ECO:0000256" key="14">
    <source>
        <dbReference type="ARBA" id="ARBA00022777"/>
    </source>
</evidence>
<comment type="similarity">
    <text evidence="3">Belongs to the protein kinase superfamily. Ser/Thr protein kinase family.</text>
</comment>
<evidence type="ECO:0000256" key="9">
    <source>
        <dbReference type="ARBA" id="ARBA00022679"/>
    </source>
</evidence>
<dbReference type="InterPro" id="IPR013210">
    <property type="entry name" value="LRR_N_plant-typ"/>
</dbReference>
<dbReference type="GO" id="GO:0033612">
    <property type="term" value="F:receptor serine/threonine kinase binding"/>
    <property type="evidence" value="ECO:0007669"/>
    <property type="project" value="TreeGrafter"/>
</dbReference>
<keyword evidence="13 22" id="KW-0547">Nucleotide-binding</keyword>
<keyword evidence="6" id="KW-0723">Serine/threonine-protein kinase</keyword>
<evidence type="ECO:0000256" key="11">
    <source>
        <dbReference type="ARBA" id="ARBA00022729"/>
    </source>
</evidence>
<evidence type="ECO:0000256" key="12">
    <source>
        <dbReference type="ARBA" id="ARBA00022737"/>
    </source>
</evidence>
<dbReference type="InterPro" id="IPR017441">
    <property type="entry name" value="Protein_kinase_ATP_BS"/>
</dbReference>
<keyword evidence="15 22" id="KW-0067">ATP-binding</keyword>
<keyword evidence="19" id="KW-0325">Glycoprotein</keyword>
<keyword evidence="12" id="KW-0677">Repeat</keyword>
<dbReference type="InterPro" id="IPR008271">
    <property type="entry name" value="Ser/Thr_kinase_AS"/>
</dbReference>
<feature type="domain" description="Protein kinase" evidence="24">
    <location>
        <begin position="662"/>
        <end position="911"/>
    </location>
</feature>
<keyword evidence="10" id="KW-0812">Transmembrane</keyword>
<accession>A0AA38ZIK9</accession>
<dbReference type="Proteomes" id="UP001168098">
    <property type="component" value="Unassembled WGS sequence"/>
</dbReference>
<dbReference type="Gene3D" id="1.10.510.10">
    <property type="entry name" value="Transferase(Phosphotransferase) domain 1"/>
    <property type="match status" value="1"/>
</dbReference>
<evidence type="ECO:0000259" key="24">
    <source>
        <dbReference type="PROSITE" id="PS50011"/>
    </source>
</evidence>
<evidence type="ECO:0000256" key="1">
    <source>
        <dbReference type="ARBA" id="ARBA00004162"/>
    </source>
</evidence>
<dbReference type="PROSITE" id="PS50011">
    <property type="entry name" value="PROTEIN_KINASE_DOM"/>
    <property type="match status" value="1"/>
</dbReference>
<dbReference type="FunFam" id="3.30.200.20:FF:000661">
    <property type="entry name" value="Serine-threonine protein kinase plant-type"/>
    <property type="match status" value="1"/>
</dbReference>
<dbReference type="InterPro" id="IPR000719">
    <property type="entry name" value="Prot_kinase_dom"/>
</dbReference>
<evidence type="ECO:0000256" key="19">
    <source>
        <dbReference type="ARBA" id="ARBA00023180"/>
    </source>
</evidence>
<evidence type="ECO:0000256" key="17">
    <source>
        <dbReference type="ARBA" id="ARBA00023136"/>
    </source>
</evidence>
<dbReference type="SUPFAM" id="SSF52047">
    <property type="entry name" value="RNI-like"/>
    <property type="match status" value="1"/>
</dbReference>
<dbReference type="PANTHER" id="PTHR48056">
    <property type="entry name" value="LRR RECEPTOR-LIKE SERINE/THREONINE-PROTEIN KINASE-RELATED"/>
    <property type="match status" value="1"/>
</dbReference>
<evidence type="ECO:0000256" key="13">
    <source>
        <dbReference type="ARBA" id="ARBA00022741"/>
    </source>
</evidence>
<feature type="chain" id="PRO_5041332485" description="non-specific serine/threonine protein kinase" evidence="23">
    <location>
        <begin position="23"/>
        <end position="966"/>
    </location>
</feature>
<protein>
    <recommendedName>
        <fullName evidence="4">non-specific serine/threonine protein kinase</fullName>
        <ecNumber evidence="4">2.7.11.1</ecNumber>
    </recommendedName>
</protein>
<dbReference type="PRINTS" id="PR00019">
    <property type="entry name" value="LEURICHRPT"/>
</dbReference>
<dbReference type="Gene3D" id="3.80.10.10">
    <property type="entry name" value="Ribonuclease Inhibitor"/>
    <property type="match status" value="3"/>
</dbReference>
<dbReference type="InterPro" id="IPR003591">
    <property type="entry name" value="Leu-rich_rpt_typical-subtyp"/>
</dbReference>
<feature type="signal peptide" evidence="23">
    <location>
        <begin position="1"/>
        <end position="22"/>
    </location>
</feature>
<dbReference type="EC" id="2.7.11.1" evidence="4"/>
<comment type="caution">
    <text evidence="25">The sequence shown here is derived from an EMBL/GenBank/DDBJ whole genome shotgun (WGS) entry which is preliminary data.</text>
</comment>
<dbReference type="InterPro" id="IPR050647">
    <property type="entry name" value="Plant_LRR-RLKs"/>
</dbReference>
<dbReference type="Pfam" id="PF00560">
    <property type="entry name" value="LRR_1"/>
    <property type="match status" value="4"/>
</dbReference>
<evidence type="ECO:0000256" key="5">
    <source>
        <dbReference type="ARBA" id="ARBA00022475"/>
    </source>
</evidence>
<evidence type="ECO:0000256" key="8">
    <source>
        <dbReference type="ARBA" id="ARBA00022614"/>
    </source>
</evidence>
<evidence type="ECO:0000313" key="25">
    <source>
        <dbReference type="EMBL" id="KAJ9689525.1"/>
    </source>
</evidence>
<dbReference type="SUPFAM" id="SSF56112">
    <property type="entry name" value="Protein kinase-like (PK-like)"/>
    <property type="match status" value="1"/>
</dbReference>
<dbReference type="Pfam" id="PF08263">
    <property type="entry name" value="LRRNT_2"/>
    <property type="match status" value="1"/>
</dbReference>
<dbReference type="SUPFAM" id="SSF52058">
    <property type="entry name" value="L domain-like"/>
    <property type="match status" value="1"/>
</dbReference>
<dbReference type="FunFam" id="3.80.10.10:FF:000383">
    <property type="entry name" value="Leucine-rich repeat receptor protein kinase EMS1"/>
    <property type="match status" value="1"/>
</dbReference>
<dbReference type="GO" id="GO:0005886">
    <property type="term" value="C:plasma membrane"/>
    <property type="evidence" value="ECO:0007669"/>
    <property type="project" value="UniProtKB-SubCell"/>
</dbReference>
<gene>
    <name evidence="25" type="ORF">PVL29_014957</name>
</gene>
<dbReference type="FunFam" id="1.10.510.10:FF:000358">
    <property type="entry name" value="Putative leucine-rich repeat receptor-like serine/threonine-protein kinase"/>
    <property type="match status" value="1"/>
</dbReference>
<evidence type="ECO:0000256" key="2">
    <source>
        <dbReference type="ARBA" id="ARBA00004479"/>
    </source>
</evidence>
<evidence type="ECO:0000256" key="3">
    <source>
        <dbReference type="ARBA" id="ARBA00008684"/>
    </source>
</evidence>
<evidence type="ECO:0000256" key="16">
    <source>
        <dbReference type="ARBA" id="ARBA00022989"/>
    </source>
</evidence>
<dbReference type="FunFam" id="3.80.10.10:FF:000095">
    <property type="entry name" value="LRR receptor-like serine/threonine-protein kinase GSO1"/>
    <property type="match status" value="1"/>
</dbReference>
<evidence type="ECO:0000256" key="7">
    <source>
        <dbReference type="ARBA" id="ARBA00022553"/>
    </source>
</evidence>
<dbReference type="GO" id="GO:0004674">
    <property type="term" value="F:protein serine/threonine kinase activity"/>
    <property type="evidence" value="ECO:0007669"/>
    <property type="project" value="UniProtKB-KW"/>
</dbReference>
<keyword evidence="17" id="KW-0472">Membrane</keyword>
<dbReference type="SMART" id="SM00220">
    <property type="entry name" value="S_TKc"/>
    <property type="match status" value="1"/>
</dbReference>
<evidence type="ECO:0000313" key="26">
    <source>
        <dbReference type="Proteomes" id="UP001168098"/>
    </source>
</evidence>
<keyword evidence="7" id="KW-0597">Phosphoprotein</keyword>
<comment type="subcellular location">
    <subcellularLocation>
        <location evidence="1">Cell membrane</location>
        <topology evidence="1">Single-pass membrane protein</topology>
    </subcellularLocation>
    <subcellularLocation>
        <location evidence="2">Membrane</location>
        <topology evidence="2">Single-pass type I membrane protein</topology>
    </subcellularLocation>
</comment>
<evidence type="ECO:0000256" key="21">
    <source>
        <dbReference type="ARBA" id="ARBA00048679"/>
    </source>
</evidence>
<comment type="catalytic activity">
    <reaction evidence="21">
        <text>L-seryl-[protein] + ATP = O-phospho-L-seryl-[protein] + ADP + H(+)</text>
        <dbReference type="Rhea" id="RHEA:17989"/>
        <dbReference type="Rhea" id="RHEA-COMP:9863"/>
        <dbReference type="Rhea" id="RHEA-COMP:11604"/>
        <dbReference type="ChEBI" id="CHEBI:15378"/>
        <dbReference type="ChEBI" id="CHEBI:29999"/>
        <dbReference type="ChEBI" id="CHEBI:30616"/>
        <dbReference type="ChEBI" id="CHEBI:83421"/>
        <dbReference type="ChEBI" id="CHEBI:456216"/>
        <dbReference type="EC" id="2.7.11.1"/>
    </reaction>
</comment>
<comment type="catalytic activity">
    <reaction evidence="20">
        <text>L-threonyl-[protein] + ATP = O-phospho-L-threonyl-[protein] + ADP + H(+)</text>
        <dbReference type="Rhea" id="RHEA:46608"/>
        <dbReference type="Rhea" id="RHEA-COMP:11060"/>
        <dbReference type="Rhea" id="RHEA-COMP:11605"/>
        <dbReference type="ChEBI" id="CHEBI:15378"/>
        <dbReference type="ChEBI" id="CHEBI:30013"/>
        <dbReference type="ChEBI" id="CHEBI:30616"/>
        <dbReference type="ChEBI" id="CHEBI:61977"/>
        <dbReference type="ChEBI" id="CHEBI:456216"/>
        <dbReference type="EC" id="2.7.11.1"/>
    </reaction>
</comment>
<evidence type="ECO:0000256" key="20">
    <source>
        <dbReference type="ARBA" id="ARBA00047899"/>
    </source>
</evidence>
<dbReference type="InterPro" id="IPR032675">
    <property type="entry name" value="LRR_dom_sf"/>
</dbReference>
<feature type="binding site" evidence="22">
    <location>
        <position position="690"/>
    </location>
    <ligand>
        <name>ATP</name>
        <dbReference type="ChEBI" id="CHEBI:30616"/>
    </ligand>
</feature>
<keyword evidence="26" id="KW-1185">Reference proteome</keyword>
<dbReference type="AlphaFoldDB" id="A0AA38ZIK9"/>
<keyword evidence="5" id="KW-1003">Cell membrane</keyword>
<dbReference type="Pfam" id="PF13855">
    <property type="entry name" value="LRR_8"/>
    <property type="match status" value="3"/>
</dbReference>
<dbReference type="FunFam" id="3.80.10.10:FF:000101">
    <property type="entry name" value="LRR receptor-like serine/threonine-protein kinase ERECTA"/>
    <property type="match status" value="1"/>
</dbReference>
<evidence type="ECO:0000256" key="23">
    <source>
        <dbReference type="SAM" id="SignalP"/>
    </source>
</evidence>
<sequence>MSVERLFMESLVGVLLVHSCLAISSSNVTDLSALLAFKSEIKLDPNNILGSNWTEAENFCNWVGVSCSRRRQRVTVLSLRDMGVQGTISPYVGNLSFLVRLDLSNNSFHGHLIPEISHLNRLRGLILERNKLEGLIPESMQHCQKLQVISLAQNEFTGVIPNWLSNLPSLRVLFLGQNNLTGTIPPSLRNNSKLEWLGLEQNHLHGTIPNEIGNLQNLMGINFFRNNFTGLIPLTIFDVSTLERILLEQNSLSGTLPSTLGLLLPNLKILALGVNKLNGVIPLYLSNCSQLIYLDLEANRFTGEVPRNIGHSEQLQTLILHENQLTGSIPRGIGSLTNLNLLALSNNNLSGAIPSTIKGMKSLQRLYLDGNQLEESVPNEICLLRNLGEMSLGNNKLSGSIPSCIENVSYLQIMLLDSNLLSSSIPSNLWSLENLRSLDLSFNSLSGSLHANMRSMKMLQTMDLSWNRISGNIPTILGAFESLSSLNLSGNLFWGSIPESLGKLITLDYMDLSHNNLSGSIPKSLVALSHLRHLNLSFNKLSGEIPRDGCFANFTAASFLENQALCGQPIFHVPPCQRHITQKSKNKFLFKIFLPCIASVPILVALVLMMIKYRQSKVETLNTVDVAPAAYVCGTSNLTGPKAHNIIYINTYQELRHATNDFSEANILGVGSFGSVFKGLLSEGTLVAVKVLNLQLEGAFKSFDAECKVLARVRHRNLVKVITSCSNPELRALVLQYMPNGSLEKWLYSFNYSLSLFQRVSIMLDVALALEYLHHGQSEPVVHCDLKPSNVFLDDEMVAHVGDFGIAKILAENRTMTQTKTIGTLGYIAPEYGSEGRVSTRGDIYSYGIMLLEMLTRKKPTDDMFVGELSLRQWVKASIPDKIMEIIDGNLLRTEDGRDAIAAQGYLLAIMELGLECSRELQEERIGIKDVIIKLNKIKSQILSSTHICALIYCLSSSFKLYLLDF</sequence>
<keyword evidence="11 23" id="KW-0732">Signal</keyword>
<keyword evidence="9" id="KW-0808">Transferase</keyword>
<dbReference type="InterPro" id="IPR011009">
    <property type="entry name" value="Kinase-like_dom_sf"/>
</dbReference>
<dbReference type="PROSITE" id="PS00107">
    <property type="entry name" value="PROTEIN_KINASE_ATP"/>
    <property type="match status" value="1"/>
</dbReference>
<dbReference type="Gene3D" id="3.30.200.20">
    <property type="entry name" value="Phosphorylase Kinase, domain 1"/>
    <property type="match status" value="1"/>
</dbReference>
<dbReference type="GO" id="GO:0005524">
    <property type="term" value="F:ATP binding"/>
    <property type="evidence" value="ECO:0007669"/>
    <property type="project" value="UniProtKB-UniRule"/>
</dbReference>
<keyword evidence="18" id="KW-0675">Receptor</keyword>
<evidence type="ECO:0000256" key="4">
    <source>
        <dbReference type="ARBA" id="ARBA00012513"/>
    </source>
</evidence>
<evidence type="ECO:0000256" key="22">
    <source>
        <dbReference type="PROSITE-ProRule" id="PRU10141"/>
    </source>
</evidence>
<keyword evidence="16" id="KW-1133">Transmembrane helix</keyword>
<evidence type="ECO:0000256" key="6">
    <source>
        <dbReference type="ARBA" id="ARBA00022527"/>
    </source>
</evidence>
<name>A0AA38ZIK9_VITRO</name>
<keyword evidence="14" id="KW-0418">Kinase</keyword>
<proteinExistence type="inferred from homology"/>
<keyword evidence="8" id="KW-0433">Leucine-rich repeat</keyword>
<reference evidence="25 26" key="1">
    <citation type="journal article" date="2023" name="BMC Biotechnol.">
        <title>Vitis rotundifolia cv Carlos genome sequencing.</title>
        <authorList>
            <person name="Huff M."/>
            <person name="Hulse-Kemp A."/>
            <person name="Scheffler B."/>
            <person name="Youngblood R."/>
            <person name="Simpson S."/>
            <person name="Babiker E."/>
            <person name="Staton M."/>
        </authorList>
    </citation>
    <scope>NUCLEOTIDE SEQUENCE [LARGE SCALE GENOMIC DNA]</scope>
    <source>
        <tissue evidence="25">Leaf</tissue>
    </source>
</reference>
<organism evidence="25 26">
    <name type="scientific">Vitis rotundifolia</name>
    <name type="common">Muscadine grape</name>
    <dbReference type="NCBI Taxonomy" id="103349"/>
    <lineage>
        <taxon>Eukaryota</taxon>
        <taxon>Viridiplantae</taxon>
        <taxon>Streptophyta</taxon>
        <taxon>Embryophyta</taxon>
        <taxon>Tracheophyta</taxon>
        <taxon>Spermatophyta</taxon>
        <taxon>Magnoliopsida</taxon>
        <taxon>eudicotyledons</taxon>
        <taxon>Gunneridae</taxon>
        <taxon>Pentapetalae</taxon>
        <taxon>rosids</taxon>
        <taxon>Vitales</taxon>
        <taxon>Vitaceae</taxon>
        <taxon>Viteae</taxon>
        <taxon>Vitis</taxon>
    </lineage>
</organism>
<dbReference type="EMBL" id="JARBHA010000011">
    <property type="protein sequence ID" value="KAJ9689525.1"/>
    <property type="molecule type" value="Genomic_DNA"/>
</dbReference>